<keyword evidence="4" id="KW-1185">Reference proteome</keyword>
<dbReference type="InterPro" id="IPR029058">
    <property type="entry name" value="AB_hydrolase_fold"/>
</dbReference>
<comment type="caution">
    <text evidence="3">The sequence shown here is derived from an EMBL/GenBank/DDBJ whole genome shotgun (WGS) entry which is preliminary data.</text>
</comment>
<evidence type="ECO:0000256" key="1">
    <source>
        <dbReference type="ARBA" id="ARBA00022801"/>
    </source>
</evidence>
<sequence>MRTRGPPAVAPFIHRYTKQKKPTMKKTPLILSAVALTFAAGLTHAQSAQQPPKADPAMQKVLDALASLGGKPIETLTPEEARKQPTPADAVKKVLQDMGKSTEPEAGVTVRDMTVPGPIGDIPVHVYTPEGKGPFPVMVYYHGGGFVIADTQTYDASPRALAKMAKAIMVAVDYHQAPENKFPAAANDAYAAYTWVVHHAKEINGDPKRIAVGGESAGGNLATVVSMMARDKKEPLPVHQLLVYPVVNNDMNTPSYQRNEQAKPLNKPMMQWFFKHYSAKEEDGSNPYAVPMKAATLKGLPSATIIAAEIDPLLSEGKAYADRLKKDGVKVTYKEYKGVAHEFFGMGAVVPKAKEAEKLAADQLKAAFSAKGM</sequence>
<protein>
    <submittedName>
        <fullName evidence="3">Acetyl esterase</fullName>
    </submittedName>
</protein>
<evidence type="ECO:0000313" key="4">
    <source>
        <dbReference type="Proteomes" id="UP001158049"/>
    </source>
</evidence>
<evidence type="ECO:0000259" key="2">
    <source>
        <dbReference type="Pfam" id="PF07859"/>
    </source>
</evidence>
<keyword evidence="1" id="KW-0378">Hydrolase</keyword>
<dbReference type="EMBL" id="FXUL01000006">
    <property type="protein sequence ID" value="SMP59476.1"/>
    <property type="molecule type" value="Genomic_DNA"/>
</dbReference>
<gene>
    <name evidence="3" type="ORF">SAMN06295970_10688</name>
</gene>
<dbReference type="PANTHER" id="PTHR48081:SF8">
    <property type="entry name" value="ALPHA_BETA HYDROLASE FOLD-3 DOMAIN-CONTAINING PROTEIN-RELATED"/>
    <property type="match status" value="1"/>
</dbReference>
<proteinExistence type="predicted"/>
<dbReference type="PANTHER" id="PTHR48081">
    <property type="entry name" value="AB HYDROLASE SUPERFAMILY PROTEIN C4A8.06C"/>
    <property type="match status" value="1"/>
</dbReference>
<dbReference type="Proteomes" id="UP001158049">
    <property type="component" value="Unassembled WGS sequence"/>
</dbReference>
<organism evidence="3 4">
    <name type="scientific">Noviherbaspirillum suwonense</name>
    <dbReference type="NCBI Taxonomy" id="1224511"/>
    <lineage>
        <taxon>Bacteria</taxon>
        <taxon>Pseudomonadati</taxon>
        <taxon>Pseudomonadota</taxon>
        <taxon>Betaproteobacteria</taxon>
        <taxon>Burkholderiales</taxon>
        <taxon>Oxalobacteraceae</taxon>
        <taxon>Noviherbaspirillum</taxon>
    </lineage>
</organism>
<evidence type="ECO:0000313" key="3">
    <source>
        <dbReference type="EMBL" id="SMP59476.1"/>
    </source>
</evidence>
<dbReference type="SUPFAM" id="SSF53474">
    <property type="entry name" value="alpha/beta-Hydrolases"/>
    <property type="match status" value="1"/>
</dbReference>
<accession>A0ABY1Q8T2</accession>
<dbReference type="Gene3D" id="3.40.50.1820">
    <property type="entry name" value="alpha/beta hydrolase"/>
    <property type="match status" value="1"/>
</dbReference>
<feature type="domain" description="Alpha/beta hydrolase fold-3" evidence="2">
    <location>
        <begin position="138"/>
        <end position="344"/>
    </location>
</feature>
<dbReference type="Pfam" id="PF07859">
    <property type="entry name" value="Abhydrolase_3"/>
    <property type="match status" value="1"/>
</dbReference>
<dbReference type="InterPro" id="IPR050300">
    <property type="entry name" value="GDXG_lipolytic_enzyme"/>
</dbReference>
<reference evidence="3 4" key="1">
    <citation type="submission" date="2017-05" db="EMBL/GenBank/DDBJ databases">
        <authorList>
            <person name="Varghese N."/>
            <person name="Submissions S."/>
        </authorList>
    </citation>
    <scope>NUCLEOTIDE SEQUENCE [LARGE SCALE GENOMIC DNA]</scope>
    <source>
        <strain evidence="3 4">DSM 26001</strain>
    </source>
</reference>
<dbReference type="InterPro" id="IPR013094">
    <property type="entry name" value="AB_hydrolase_3"/>
</dbReference>
<name>A0ABY1Q8T2_9BURK</name>